<keyword evidence="2" id="KW-0119">Carbohydrate metabolism</keyword>
<dbReference type="EMBL" id="JAUKPO010000013">
    <property type="protein sequence ID" value="MDO1448666.1"/>
    <property type="molecule type" value="Genomic_DNA"/>
</dbReference>
<evidence type="ECO:0000256" key="2">
    <source>
        <dbReference type="ARBA" id="ARBA00023277"/>
    </source>
</evidence>
<dbReference type="Pfam" id="PF00331">
    <property type="entry name" value="Glyco_hydro_10"/>
    <property type="match status" value="1"/>
</dbReference>
<proteinExistence type="predicted"/>
<keyword evidence="6" id="KW-1185">Reference proteome</keyword>
<dbReference type="InterPro" id="IPR017853">
    <property type="entry name" value="GH"/>
</dbReference>
<evidence type="ECO:0000259" key="4">
    <source>
        <dbReference type="Pfam" id="PF00331"/>
    </source>
</evidence>
<evidence type="ECO:0000256" key="1">
    <source>
        <dbReference type="ARBA" id="ARBA00022801"/>
    </source>
</evidence>
<evidence type="ECO:0000313" key="6">
    <source>
        <dbReference type="Proteomes" id="UP001168528"/>
    </source>
</evidence>
<keyword evidence="1" id="KW-0378">Hydrolase</keyword>
<protein>
    <submittedName>
        <fullName evidence="5">Endo-1,4-beta-xylanase</fullName>
    </submittedName>
</protein>
<dbReference type="Proteomes" id="UP001168528">
    <property type="component" value="Unassembled WGS sequence"/>
</dbReference>
<evidence type="ECO:0000313" key="5">
    <source>
        <dbReference type="EMBL" id="MDO1448666.1"/>
    </source>
</evidence>
<dbReference type="Gene3D" id="3.20.20.80">
    <property type="entry name" value="Glycosidases"/>
    <property type="match status" value="1"/>
</dbReference>
<gene>
    <name evidence="5" type="ORF">Q0590_20485</name>
</gene>
<dbReference type="SUPFAM" id="SSF51445">
    <property type="entry name" value="(Trans)glycosidases"/>
    <property type="match status" value="1"/>
</dbReference>
<feature type="domain" description="GH10" evidence="4">
    <location>
        <begin position="55"/>
        <end position="109"/>
    </location>
</feature>
<keyword evidence="3" id="KW-0624">Polysaccharide degradation</keyword>
<comment type="caution">
    <text evidence="5">The sequence shown here is derived from an EMBL/GenBank/DDBJ whole genome shotgun (WGS) entry which is preliminary data.</text>
</comment>
<evidence type="ECO:0000256" key="3">
    <source>
        <dbReference type="ARBA" id="ARBA00023326"/>
    </source>
</evidence>
<dbReference type="RefSeq" id="WP_302039466.1">
    <property type="nucleotide sequence ID" value="NZ_JAUKPO010000013.1"/>
</dbReference>
<sequence length="121" mass="14305">MPDFWRYFFLPACNCQTEPSSYLGRTFTGCFFSRRRGYNCYGRVIVTAERTIKQINSLYKALSKENQYALTFWGVADADSWTRSWFKRKDWPLLYDDSYQPKPACQGFMEGLKENRTTAIE</sequence>
<reference evidence="5" key="1">
    <citation type="submission" date="2023-07" db="EMBL/GenBank/DDBJ databases">
        <title>The genome sequence of Rhodocytophaga aerolata KACC 12507.</title>
        <authorList>
            <person name="Zhang X."/>
        </authorList>
    </citation>
    <scope>NUCLEOTIDE SEQUENCE</scope>
    <source>
        <strain evidence="5">KACC 12507</strain>
    </source>
</reference>
<dbReference type="InterPro" id="IPR001000">
    <property type="entry name" value="GH10_dom"/>
</dbReference>
<organism evidence="5 6">
    <name type="scientific">Rhodocytophaga aerolata</name>
    <dbReference type="NCBI Taxonomy" id="455078"/>
    <lineage>
        <taxon>Bacteria</taxon>
        <taxon>Pseudomonadati</taxon>
        <taxon>Bacteroidota</taxon>
        <taxon>Cytophagia</taxon>
        <taxon>Cytophagales</taxon>
        <taxon>Rhodocytophagaceae</taxon>
        <taxon>Rhodocytophaga</taxon>
    </lineage>
</organism>
<accession>A0ABT8R994</accession>
<name>A0ABT8R994_9BACT</name>